<evidence type="ECO:0000313" key="1">
    <source>
        <dbReference type="EMBL" id="OXM56147.1"/>
    </source>
</evidence>
<gene>
    <name evidence="1" type="ORF">CFP71_15120</name>
</gene>
<organism evidence="1 2">
    <name type="scientific">Amycolatopsis thailandensis</name>
    <dbReference type="NCBI Taxonomy" id="589330"/>
    <lineage>
        <taxon>Bacteria</taxon>
        <taxon>Bacillati</taxon>
        <taxon>Actinomycetota</taxon>
        <taxon>Actinomycetes</taxon>
        <taxon>Pseudonocardiales</taxon>
        <taxon>Pseudonocardiaceae</taxon>
        <taxon>Amycolatopsis</taxon>
    </lineage>
</organism>
<dbReference type="AlphaFoldDB" id="A0A229SB40"/>
<proteinExistence type="predicted"/>
<sequence length="124" mass="13390">MLGNTRGQTPHAGNQYAWLNGYGELHTDTLSQRVTIPAGCRLKLNYYLHIDSAETTATFQNDKLTLTANGTTLATFSNLNKAPGYTPRTADLSAHAGQTVTLTWTGTENSSLRTNVVIDDVSTS</sequence>
<reference evidence="1 2" key="1">
    <citation type="submission" date="2017-07" db="EMBL/GenBank/DDBJ databases">
        <title>Amycolatopsis thailandensis Genome sequencing and assembly.</title>
        <authorList>
            <person name="Kaur N."/>
            <person name="Mayilraj S."/>
        </authorList>
    </citation>
    <scope>NUCLEOTIDE SEQUENCE [LARGE SCALE GENOMIC DNA]</scope>
    <source>
        <strain evidence="1 2">JCM 16380</strain>
    </source>
</reference>
<accession>A0A229SB40</accession>
<comment type="caution">
    <text evidence="1">The sequence shown here is derived from an EMBL/GenBank/DDBJ whole genome shotgun (WGS) entry which is preliminary data.</text>
</comment>
<evidence type="ECO:0000313" key="2">
    <source>
        <dbReference type="Proteomes" id="UP000215223"/>
    </source>
</evidence>
<keyword evidence="2" id="KW-1185">Reference proteome</keyword>
<protein>
    <submittedName>
        <fullName evidence="1">Uncharacterized protein</fullName>
    </submittedName>
</protein>
<dbReference type="Proteomes" id="UP000215223">
    <property type="component" value="Unassembled WGS sequence"/>
</dbReference>
<dbReference type="EMBL" id="NMQT01000051">
    <property type="protein sequence ID" value="OXM56147.1"/>
    <property type="molecule type" value="Genomic_DNA"/>
</dbReference>
<name>A0A229SB40_9PSEU</name>
<dbReference type="Gene3D" id="2.60.120.260">
    <property type="entry name" value="Galactose-binding domain-like"/>
    <property type="match status" value="1"/>
</dbReference>